<dbReference type="VEuPathDB" id="FungiDB:FMAN_13495"/>
<evidence type="ECO:0000259" key="5">
    <source>
        <dbReference type="Pfam" id="PF01494"/>
    </source>
</evidence>
<reference evidence="7" key="1">
    <citation type="journal article" date="2016" name="Genome Biol. Evol.">
        <title>Comparative 'omics' of the Fusarium fujikuroi species complex highlights differences in genetic potential and metabolite synthesis.</title>
        <authorList>
            <person name="Niehaus E.-M."/>
            <person name="Muensterkoetter M."/>
            <person name="Proctor R.H."/>
            <person name="Brown D.W."/>
            <person name="Sharon A."/>
            <person name="Idan Y."/>
            <person name="Oren-Young L."/>
            <person name="Sieber C.M."/>
            <person name="Novak O."/>
            <person name="Pencik A."/>
            <person name="Tarkowska D."/>
            <person name="Hromadova K."/>
            <person name="Freeman S."/>
            <person name="Maymon M."/>
            <person name="Elazar M."/>
            <person name="Youssef S.A."/>
            <person name="El-Shabrawy E.S.M."/>
            <person name="Shalaby A.B.A."/>
            <person name="Houterman P."/>
            <person name="Brock N.L."/>
            <person name="Burkhardt I."/>
            <person name="Tsavkelova E.A."/>
            <person name="Dickschat J.S."/>
            <person name="Galuszka P."/>
            <person name="Gueldener U."/>
            <person name="Tudzynski B."/>
        </authorList>
    </citation>
    <scope>NUCLEOTIDE SEQUENCE [LARGE SCALE GENOMIC DNA]</scope>
    <source>
        <strain evidence="7">MRC7560</strain>
    </source>
</reference>
<keyword evidence="6" id="KW-0503">Monooxygenase</keyword>
<evidence type="ECO:0000313" key="6">
    <source>
        <dbReference type="EMBL" id="CVK95410.1"/>
    </source>
</evidence>
<dbReference type="PRINTS" id="PR00420">
    <property type="entry name" value="RNGMNOXGNASE"/>
</dbReference>
<organism evidence="6 7">
    <name type="scientific">Fusarium mangiferae</name>
    <name type="common">Mango malformation disease fungus</name>
    <dbReference type="NCBI Taxonomy" id="192010"/>
    <lineage>
        <taxon>Eukaryota</taxon>
        <taxon>Fungi</taxon>
        <taxon>Dikarya</taxon>
        <taxon>Ascomycota</taxon>
        <taxon>Pezizomycotina</taxon>
        <taxon>Sordariomycetes</taxon>
        <taxon>Hypocreomycetidae</taxon>
        <taxon>Hypocreales</taxon>
        <taxon>Nectriaceae</taxon>
        <taxon>Fusarium</taxon>
        <taxon>Fusarium fujikuroi species complex</taxon>
    </lineage>
</organism>
<dbReference type="GO" id="GO:0071949">
    <property type="term" value="F:FAD binding"/>
    <property type="evidence" value="ECO:0007669"/>
    <property type="project" value="InterPro"/>
</dbReference>
<dbReference type="Proteomes" id="UP000184255">
    <property type="component" value="Unassembled WGS sequence"/>
</dbReference>
<feature type="domain" description="FAD-binding" evidence="5">
    <location>
        <begin position="311"/>
        <end position="371"/>
    </location>
</feature>
<keyword evidence="4" id="KW-0520">NAD</keyword>
<dbReference type="InterPro" id="IPR036188">
    <property type="entry name" value="FAD/NAD-bd_sf"/>
</dbReference>
<protein>
    <submittedName>
        <fullName evidence="6">Related to monooxygenase</fullName>
    </submittedName>
</protein>
<dbReference type="GO" id="GO:0004497">
    <property type="term" value="F:monooxygenase activity"/>
    <property type="evidence" value="ECO:0007669"/>
    <property type="project" value="UniProtKB-KW"/>
</dbReference>
<sequence>MDSTDVIIVGAGPSGLALALALSDQKIKSVLLEKNIEICEDPRAIAVAGDAPRIVNLLGINAFKMDKIGQTMTGIHFHQNTFSSKPFASIDHERDWLEQAQAPGTVLLQPELEKHFRDSIQTSKYAELRLGSLVTEIREVPGGILASYRRKDGKVLEIQGKYLVGADGKRGYVRKEYLEAKGIQQLPGLYTYEATWIAANLRITLPTPTSHPAFPLWKLGYHPEQLWDIFWPDGFHFCTHPTMPIAAGRFGPRHEKFWRFEYELPSGFLPDDCIKHLEEQMRAHLTIKGELLSRKGMVLYEPVVFPWDCVEVLRCAPANFSQKVVNRWFHGNICVIGDAAHVFPPFGAQGIASGLRDALGLSWRLALLCNPQSSLQTSAHRDHLLEGWSRERRRGVDDSSIVTQRSGNVLLSKSHSLVQLMRIISGGLDLLPSFRDLMLKSVLSDRDGYRGVDGGFFLERQGGGGKTAQVCVRTTNNLARLSDEVFWGQGGVLTLLLLCQPSEEEASALKNVLEDANLPLWLLSEHILEFYVDDQVGNMKSTLGFKTKKLYLGTTEDTVKTMGQPLLPFYNPASFRARFGAATRYALIRTDLIIFSQAESPKRLGSQLHNAVAILSRK</sequence>
<comment type="caution">
    <text evidence="6">The sequence shown here is derived from an EMBL/GenBank/DDBJ whole genome shotgun (WGS) entry which is preliminary data.</text>
</comment>
<keyword evidence="3" id="KW-0560">Oxidoreductase</keyword>
<dbReference type="RefSeq" id="XP_041683380.1">
    <property type="nucleotide sequence ID" value="XM_041832970.1"/>
</dbReference>
<feature type="domain" description="FAD-binding" evidence="5">
    <location>
        <begin position="4"/>
        <end position="200"/>
    </location>
</feature>
<dbReference type="SUPFAM" id="SSF51905">
    <property type="entry name" value="FAD/NAD(P)-binding domain"/>
    <property type="match status" value="1"/>
</dbReference>
<gene>
    <name evidence="6" type="ORF">FMAN_13495</name>
</gene>
<dbReference type="EMBL" id="FCQH01000007">
    <property type="protein sequence ID" value="CVK95410.1"/>
    <property type="molecule type" value="Genomic_DNA"/>
</dbReference>
<keyword evidence="2" id="KW-0274">FAD</keyword>
<evidence type="ECO:0000256" key="2">
    <source>
        <dbReference type="ARBA" id="ARBA00022827"/>
    </source>
</evidence>
<keyword evidence="1" id="KW-0285">Flavoprotein</keyword>
<name>A0A1L7T9L1_FUSMA</name>
<dbReference type="GeneID" id="65092744"/>
<accession>A0A1L7T9L1</accession>
<dbReference type="PANTHER" id="PTHR43476">
    <property type="entry name" value="3-(3-HYDROXY-PHENYL)PROPIONATE/3-HYDROXYCINNAMIC ACID HYDROXYLASE"/>
    <property type="match status" value="1"/>
</dbReference>
<dbReference type="InterPro" id="IPR002938">
    <property type="entry name" value="FAD-bd"/>
</dbReference>
<dbReference type="Pfam" id="PF01494">
    <property type="entry name" value="FAD_binding_3"/>
    <property type="match status" value="2"/>
</dbReference>
<dbReference type="AlphaFoldDB" id="A0A1L7T9L1"/>
<evidence type="ECO:0000256" key="3">
    <source>
        <dbReference type="ARBA" id="ARBA00023002"/>
    </source>
</evidence>
<dbReference type="Gene3D" id="3.50.50.60">
    <property type="entry name" value="FAD/NAD(P)-binding domain"/>
    <property type="match status" value="2"/>
</dbReference>
<dbReference type="PANTHER" id="PTHR43476:SF4">
    <property type="entry name" value="BLR0106 PROTEIN"/>
    <property type="match status" value="1"/>
</dbReference>
<evidence type="ECO:0000256" key="4">
    <source>
        <dbReference type="ARBA" id="ARBA00023027"/>
    </source>
</evidence>
<keyword evidence="7" id="KW-1185">Reference proteome</keyword>
<proteinExistence type="predicted"/>
<evidence type="ECO:0000313" key="7">
    <source>
        <dbReference type="Proteomes" id="UP000184255"/>
    </source>
</evidence>
<dbReference type="InterPro" id="IPR050631">
    <property type="entry name" value="PheA/TfdB_FAD_monoxygenase"/>
</dbReference>
<evidence type="ECO:0000256" key="1">
    <source>
        <dbReference type="ARBA" id="ARBA00022630"/>
    </source>
</evidence>